<dbReference type="PANTHER" id="PTHR33452:SF1">
    <property type="entry name" value="INNER MEMBRANE PROTEIN YPHA-RELATED"/>
    <property type="match status" value="1"/>
</dbReference>
<dbReference type="InterPro" id="IPR051907">
    <property type="entry name" value="DoxX-like_oxidoreductase"/>
</dbReference>
<evidence type="ECO:0000313" key="9">
    <source>
        <dbReference type="EMBL" id="MFC5996663.1"/>
    </source>
</evidence>
<feature type="transmembrane region" description="Helical" evidence="8">
    <location>
        <begin position="110"/>
        <end position="132"/>
    </location>
</feature>
<gene>
    <name evidence="9" type="ORF">ACFQE5_20860</name>
</gene>
<evidence type="ECO:0000256" key="2">
    <source>
        <dbReference type="ARBA" id="ARBA00006679"/>
    </source>
</evidence>
<feature type="transmembrane region" description="Helical" evidence="8">
    <location>
        <begin position="175"/>
        <end position="195"/>
    </location>
</feature>
<feature type="transmembrane region" description="Helical" evidence="8">
    <location>
        <begin position="41"/>
        <end position="68"/>
    </location>
</feature>
<evidence type="ECO:0000256" key="6">
    <source>
        <dbReference type="ARBA" id="ARBA00023136"/>
    </source>
</evidence>
<evidence type="ECO:0000256" key="3">
    <source>
        <dbReference type="ARBA" id="ARBA00022475"/>
    </source>
</evidence>
<feature type="transmembrane region" description="Helical" evidence="8">
    <location>
        <begin position="144"/>
        <end position="163"/>
    </location>
</feature>
<keyword evidence="4 8" id="KW-0812">Transmembrane</keyword>
<evidence type="ECO:0000256" key="8">
    <source>
        <dbReference type="SAM" id="Phobius"/>
    </source>
</evidence>
<keyword evidence="3" id="KW-1003">Cell membrane</keyword>
<keyword evidence="6 8" id="KW-0472">Membrane</keyword>
<dbReference type="InterPro" id="IPR032808">
    <property type="entry name" value="DoxX"/>
</dbReference>
<keyword evidence="10" id="KW-1185">Reference proteome</keyword>
<dbReference type="EMBL" id="JBHSQW010000044">
    <property type="protein sequence ID" value="MFC5996663.1"/>
    <property type="molecule type" value="Genomic_DNA"/>
</dbReference>
<evidence type="ECO:0000256" key="4">
    <source>
        <dbReference type="ARBA" id="ARBA00022692"/>
    </source>
</evidence>
<dbReference type="RefSeq" id="WP_379587442.1">
    <property type="nucleotide sequence ID" value="NZ_JBHSQW010000044.1"/>
</dbReference>
<protein>
    <submittedName>
        <fullName evidence="9">DoxX family protein</fullName>
    </submittedName>
</protein>
<proteinExistence type="inferred from homology"/>
<feature type="transmembrane region" description="Helical" evidence="8">
    <location>
        <begin position="80"/>
        <end position="104"/>
    </location>
</feature>
<sequence length="197" mass="20290">MSDPTRSFDIGTLGGAEPAVAPTKPERRPVPSNGSADIGLLLLRIVIGGLFFAHGAQKVFGLWGGLGITRTTENIARHGFTGYAGALAWATGVTELVAGAFLVLGLLTPLAAAALLSIKIVAIVVKWGVPFFAAAAPDALEIDLLLGAGAAALVFTGAGRVALDNGRTWQRRPLPYAWLFLVVGVGAALVVLLVLRS</sequence>
<dbReference type="Proteomes" id="UP001596302">
    <property type="component" value="Unassembled WGS sequence"/>
</dbReference>
<evidence type="ECO:0000313" key="10">
    <source>
        <dbReference type="Proteomes" id="UP001596302"/>
    </source>
</evidence>
<organism evidence="9 10">
    <name type="scientific">Pseudonocardia hispaniensis</name>
    <dbReference type="NCBI Taxonomy" id="904933"/>
    <lineage>
        <taxon>Bacteria</taxon>
        <taxon>Bacillati</taxon>
        <taxon>Actinomycetota</taxon>
        <taxon>Actinomycetes</taxon>
        <taxon>Pseudonocardiales</taxon>
        <taxon>Pseudonocardiaceae</taxon>
        <taxon>Pseudonocardia</taxon>
    </lineage>
</organism>
<accession>A0ABW1J717</accession>
<comment type="similarity">
    <text evidence="2">Belongs to the DoxX family.</text>
</comment>
<keyword evidence="5 8" id="KW-1133">Transmembrane helix</keyword>
<dbReference type="PANTHER" id="PTHR33452">
    <property type="entry name" value="OXIDOREDUCTASE CATD-RELATED"/>
    <property type="match status" value="1"/>
</dbReference>
<evidence type="ECO:0000256" key="7">
    <source>
        <dbReference type="SAM" id="MobiDB-lite"/>
    </source>
</evidence>
<name>A0ABW1J717_9PSEU</name>
<comment type="caution">
    <text evidence="9">The sequence shown here is derived from an EMBL/GenBank/DDBJ whole genome shotgun (WGS) entry which is preliminary data.</text>
</comment>
<feature type="region of interest" description="Disordered" evidence="7">
    <location>
        <begin position="1"/>
        <end position="31"/>
    </location>
</feature>
<evidence type="ECO:0000256" key="5">
    <source>
        <dbReference type="ARBA" id="ARBA00022989"/>
    </source>
</evidence>
<dbReference type="Pfam" id="PF07681">
    <property type="entry name" value="DoxX"/>
    <property type="match status" value="1"/>
</dbReference>
<comment type="subcellular location">
    <subcellularLocation>
        <location evidence="1">Cell membrane</location>
        <topology evidence="1">Multi-pass membrane protein</topology>
    </subcellularLocation>
</comment>
<evidence type="ECO:0000256" key="1">
    <source>
        <dbReference type="ARBA" id="ARBA00004651"/>
    </source>
</evidence>
<reference evidence="10" key="1">
    <citation type="journal article" date="2019" name="Int. J. Syst. Evol. Microbiol.">
        <title>The Global Catalogue of Microorganisms (GCM) 10K type strain sequencing project: providing services to taxonomists for standard genome sequencing and annotation.</title>
        <authorList>
            <consortium name="The Broad Institute Genomics Platform"/>
            <consortium name="The Broad Institute Genome Sequencing Center for Infectious Disease"/>
            <person name="Wu L."/>
            <person name="Ma J."/>
        </authorList>
    </citation>
    <scope>NUCLEOTIDE SEQUENCE [LARGE SCALE GENOMIC DNA]</scope>
    <source>
        <strain evidence="10">CCM 8391</strain>
    </source>
</reference>